<reference evidence="3 4" key="1">
    <citation type="submission" date="2016-11" db="EMBL/GenBank/DDBJ databases">
        <authorList>
            <person name="Jaros S."/>
            <person name="Januszkiewicz K."/>
            <person name="Wedrychowicz H."/>
        </authorList>
    </citation>
    <scope>NUCLEOTIDE SEQUENCE [LARGE SCALE GENOMIC DNA]</scope>
    <source>
        <strain evidence="3 4">DSM 17477</strain>
    </source>
</reference>
<proteinExistence type="predicted"/>
<evidence type="ECO:0000313" key="4">
    <source>
        <dbReference type="Proteomes" id="UP000184052"/>
    </source>
</evidence>
<dbReference type="PANTHER" id="PTHR46558">
    <property type="entry name" value="TRACRIPTIONAL REGULATORY PROTEIN-RELATED-RELATED"/>
    <property type="match status" value="1"/>
</dbReference>
<dbReference type="OrthoDB" id="9808239at2"/>
<dbReference type="Proteomes" id="UP000184052">
    <property type="component" value="Unassembled WGS sequence"/>
</dbReference>
<sequence>MKKEYTLKNNIRKIRRGFADITQQELADATGCTRQTIVALEKNKYNPSLILAMRISKELGVSVEELFELKDANGNR</sequence>
<evidence type="ECO:0000259" key="2">
    <source>
        <dbReference type="PROSITE" id="PS50943"/>
    </source>
</evidence>
<dbReference type="InterPro" id="IPR010982">
    <property type="entry name" value="Lambda_DNA-bd_dom_sf"/>
</dbReference>
<gene>
    <name evidence="3" type="ORF">SAMN02745751_01802</name>
</gene>
<dbReference type="Pfam" id="PF01381">
    <property type="entry name" value="HTH_3"/>
    <property type="match status" value="1"/>
</dbReference>
<protein>
    <submittedName>
        <fullName evidence="3">Putative transcriptional regulator</fullName>
    </submittedName>
</protein>
<accession>A0A1M6GQX7</accession>
<dbReference type="PROSITE" id="PS50943">
    <property type="entry name" value="HTH_CROC1"/>
    <property type="match status" value="1"/>
</dbReference>
<dbReference type="SUPFAM" id="SSF47413">
    <property type="entry name" value="lambda repressor-like DNA-binding domains"/>
    <property type="match status" value="1"/>
</dbReference>
<evidence type="ECO:0000313" key="3">
    <source>
        <dbReference type="EMBL" id="SHJ12365.1"/>
    </source>
</evidence>
<organism evidence="3 4">
    <name type="scientific">Dethiosulfatibacter aminovorans DSM 17477</name>
    <dbReference type="NCBI Taxonomy" id="1121476"/>
    <lineage>
        <taxon>Bacteria</taxon>
        <taxon>Bacillati</taxon>
        <taxon>Bacillota</taxon>
        <taxon>Tissierellia</taxon>
        <taxon>Dethiosulfatibacter</taxon>
    </lineage>
</organism>
<dbReference type="CDD" id="cd00093">
    <property type="entry name" value="HTH_XRE"/>
    <property type="match status" value="1"/>
</dbReference>
<dbReference type="GO" id="GO:0003677">
    <property type="term" value="F:DNA binding"/>
    <property type="evidence" value="ECO:0007669"/>
    <property type="project" value="UniProtKB-KW"/>
</dbReference>
<dbReference type="STRING" id="1121476.SAMN02745751_01802"/>
<dbReference type="Gene3D" id="1.10.260.40">
    <property type="entry name" value="lambda repressor-like DNA-binding domains"/>
    <property type="match status" value="1"/>
</dbReference>
<dbReference type="SMART" id="SM00530">
    <property type="entry name" value="HTH_XRE"/>
    <property type="match status" value="1"/>
</dbReference>
<keyword evidence="1" id="KW-0238">DNA-binding</keyword>
<dbReference type="RefSeq" id="WP_073049248.1">
    <property type="nucleotide sequence ID" value="NZ_FQZL01000011.1"/>
</dbReference>
<evidence type="ECO:0000256" key="1">
    <source>
        <dbReference type="ARBA" id="ARBA00023125"/>
    </source>
</evidence>
<dbReference type="EMBL" id="FQZL01000011">
    <property type="protein sequence ID" value="SHJ12365.1"/>
    <property type="molecule type" value="Genomic_DNA"/>
</dbReference>
<keyword evidence="4" id="KW-1185">Reference proteome</keyword>
<dbReference type="InterPro" id="IPR001387">
    <property type="entry name" value="Cro/C1-type_HTH"/>
</dbReference>
<feature type="domain" description="HTH cro/C1-type" evidence="2">
    <location>
        <begin position="11"/>
        <end position="66"/>
    </location>
</feature>
<dbReference type="PANTHER" id="PTHR46558:SF4">
    <property type="entry name" value="DNA-BIDING PHAGE PROTEIN"/>
    <property type="match status" value="1"/>
</dbReference>
<dbReference type="AlphaFoldDB" id="A0A1M6GQX7"/>
<name>A0A1M6GQX7_9FIRM</name>